<dbReference type="EMBL" id="BJUW01000011">
    <property type="protein sequence ID" value="GEK87191.1"/>
    <property type="molecule type" value="Genomic_DNA"/>
</dbReference>
<accession>A0A511AK38</accession>
<keyword evidence="3" id="KW-1185">Reference proteome</keyword>
<evidence type="ECO:0000313" key="2">
    <source>
        <dbReference type="EMBL" id="GEK87191.1"/>
    </source>
</evidence>
<name>A0A511AK38_9MICO</name>
<evidence type="ECO:0000259" key="1">
    <source>
        <dbReference type="Pfam" id="PF04480"/>
    </source>
</evidence>
<dbReference type="Pfam" id="PF04480">
    <property type="entry name" value="DUF559"/>
    <property type="match status" value="1"/>
</dbReference>
<dbReference type="InterPro" id="IPR007569">
    <property type="entry name" value="DUF559"/>
</dbReference>
<dbReference type="Gene3D" id="3.40.960.10">
    <property type="entry name" value="VSR Endonuclease"/>
    <property type="match status" value="1"/>
</dbReference>
<protein>
    <recommendedName>
        <fullName evidence="1">DUF559 domain-containing protein</fullName>
    </recommendedName>
</protein>
<evidence type="ECO:0000313" key="3">
    <source>
        <dbReference type="Proteomes" id="UP000321225"/>
    </source>
</evidence>
<reference evidence="2 3" key="1">
    <citation type="submission" date="2019-07" db="EMBL/GenBank/DDBJ databases">
        <title>Whole genome shotgun sequence of Microbacterium aerolatum NBRC 103071.</title>
        <authorList>
            <person name="Hosoyama A."/>
            <person name="Uohara A."/>
            <person name="Ohji S."/>
            <person name="Ichikawa N."/>
        </authorList>
    </citation>
    <scope>NUCLEOTIDE SEQUENCE [LARGE SCALE GENOMIC DNA]</scope>
    <source>
        <strain evidence="2 3">NBRC 103071</strain>
    </source>
</reference>
<organism evidence="2 3">
    <name type="scientific">Microbacterium aerolatum</name>
    <dbReference type="NCBI Taxonomy" id="153731"/>
    <lineage>
        <taxon>Bacteria</taxon>
        <taxon>Bacillati</taxon>
        <taxon>Actinomycetota</taxon>
        <taxon>Actinomycetes</taxon>
        <taxon>Micrococcales</taxon>
        <taxon>Microbacteriaceae</taxon>
        <taxon>Microbacterium</taxon>
    </lineage>
</organism>
<proteinExistence type="predicted"/>
<comment type="caution">
    <text evidence="2">The sequence shown here is derived from an EMBL/GenBank/DDBJ whole genome shotgun (WGS) entry which is preliminary data.</text>
</comment>
<dbReference type="Proteomes" id="UP000321225">
    <property type="component" value="Unassembled WGS sequence"/>
</dbReference>
<dbReference type="RefSeq" id="WP_147039776.1">
    <property type="nucleotide sequence ID" value="NZ_BJUW01000011.1"/>
</dbReference>
<dbReference type="OrthoDB" id="2594539at2"/>
<sequence>MCETSVPAIWTYAELRADRSRRQIEAEFAVGILRRVRRGVYAGVDACPDAVDAAAHGGSLACETAARHLGLWVLDDVDGVHVWMRSDRHQYPHVEPDCDCTPHWDHADSNSAFGPPAVERVLLQIYGCRGEESFFVALESARRKGLLSGAAIRRLRRSIDRRGRDLVDFSRDDADSGLESLIRLRTRHQGWDVQCQVWIFGTGKVDLLIDGWLIIEADGKANHDDEGHRHKDLTRDANSAMWGYTTLRFDYAMIIHDWEAVERAIVAALTSRAAV</sequence>
<feature type="domain" description="DUF559" evidence="1">
    <location>
        <begin position="212"/>
        <end position="269"/>
    </location>
</feature>
<gene>
    <name evidence="2" type="ORF">MAE01_23670</name>
</gene>
<dbReference type="AlphaFoldDB" id="A0A511AK38"/>